<gene>
    <name evidence="2" type="ORF">IEQ34_012554</name>
</gene>
<accession>A0AAV7GWY8</accession>
<dbReference type="PANTHER" id="PTHR37244">
    <property type="entry name" value="NADP-SPECIFIC GLUTAMATE DEHYDROGENASE"/>
    <property type="match status" value="1"/>
</dbReference>
<keyword evidence="1" id="KW-0472">Membrane</keyword>
<reference evidence="2 3" key="1">
    <citation type="journal article" date="2021" name="Hortic Res">
        <title>Chromosome-scale assembly of the Dendrobium chrysotoxum genome enhances the understanding of orchid evolution.</title>
        <authorList>
            <person name="Zhang Y."/>
            <person name="Zhang G.Q."/>
            <person name="Zhang D."/>
            <person name="Liu X.D."/>
            <person name="Xu X.Y."/>
            <person name="Sun W.H."/>
            <person name="Yu X."/>
            <person name="Zhu X."/>
            <person name="Wang Z.W."/>
            <person name="Zhao X."/>
            <person name="Zhong W.Y."/>
            <person name="Chen H."/>
            <person name="Yin W.L."/>
            <person name="Huang T."/>
            <person name="Niu S.C."/>
            <person name="Liu Z.J."/>
        </authorList>
    </citation>
    <scope>NUCLEOTIDE SEQUENCE [LARGE SCALE GENOMIC DNA]</scope>
    <source>
        <strain evidence="2">Lindl</strain>
    </source>
</reference>
<keyword evidence="3" id="KW-1185">Reference proteome</keyword>
<dbReference type="Proteomes" id="UP000775213">
    <property type="component" value="Unassembled WGS sequence"/>
</dbReference>
<dbReference type="PANTHER" id="PTHR37244:SF1">
    <property type="entry name" value="NADP-SPECIFIC GLUTAMATE DEHYDROGENASE"/>
    <property type="match status" value="1"/>
</dbReference>
<comment type="caution">
    <text evidence="2">The sequence shown here is derived from an EMBL/GenBank/DDBJ whole genome shotgun (WGS) entry which is preliminary data.</text>
</comment>
<dbReference type="AlphaFoldDB" id="A0AAV7GWY8"/>
<protein>
    <submittedName>
        <fullName evidence="2">Uncharacterized protein</fullName>
    </submittedName>
</protein>
<organism evidence="2 3">
    <name type="scientific">Dendrobium chrysotoxum</name>
    <name type="common">Orchid</name>
    <dbReference type="NCBI Taxonomy" id="161865"/>
    <lineage>
        <taxon>Eukaryota</taxon>
        <taxon>Viridiplantae</taxon>
        <taxon>Streptophyta</taxon>
        <taxon>Embryophyta</taxon>
        <taxon>Tracheophyta</taxon>
        <taxon>Spermatophyta</taxon>
        <taxon>Magnoliopsida</taxon>
        <taxon>Liliopsida</taxon>
        <taxon>Asparagales</taxon>
        <taxon>Orchidaceae</taxon>
        <taxon>Epidendroideae</taxon>
        <taxon>Malaxideae</taxon>
        <taxon>Dendrobiinae</taxon>
        <taxon>Dendrobium</taxon>
    </lineage>
</organism>
<name>A0AAV7GWY8_DENCH</name>
<evidence type="ECO:0000313" key="2">
    <source>
        <dbReference type="EMBL" id="KAH0459740.1"/>
    </source>
</evidence>
<keyword evidence="1" id="KW-1133">Transmembrane helix</keyword>
<proteinExistence type="predicted"/>
<sequence>MQGYLASGSITVHFTQEKVKDALKLKLQTDSILIYLIFELICITSDLMDLKGNEENFGLMIFKHNNVLNMLIPLKIKEHNQNLHHRVVKSFTLIYVPRTSATLLEINGTKIPPNKLNPIILRRDRWWKLKNLHHRVVKTFTLIYVPRTSATLLEINGAKIPPNKLNPIILRRDRLVEAKSDTEVMFEVNFHGEKSVKGIFQRDVRWGLECKLFGLNMWMQIGVVTDQGVLIRDRLSVIQEEDEEEMVESNYLKYEHGIDNGNEVVNKGNLRNRLTKTFTLIYVPRTSATLLEINGAKIPPNKPAPIVLRRDRLVEAESDTEVVYASTDQVFASDGLRFEVNFGGEKSLKGIFQRDVRWGLECELIGLNMLMQISVVSDQGVLIRERVKLRRNRFCQKLSVIQEDDEEEMVESNYLKHEHGINDGNEVGNKGVSWAINIGILVASLGVGLFIFRAPLKRLVR</sequence>
<dbReference type="EMBL" id="JAGFBR010000011">
    <property type="protein sequence ID" value="KAH0459740.1"/>
    <property type="molecule type" value="Genomic_DNA"/>
</dbReference>
<keyword evidence="1" id="KW-0812">Transmembrane</keyword>
<feature type="transmembrane region" description="Helical" evidence="1">
    <location>
        <begin position="432"/>
        <end position="452"/>
    </location>
</feature>
<evidence type="ECO:0000256" key="1">
    <source>
        <dbReference type="SAM" id="Phobius"/>
    </source>
</evidence>
<evidence type="ECO:0000313" key="3">
    <source>
        <dbReference type="Proteomes" id="UP000775213"/>
    </source>
</evidence>